<dbReference type="SUPFAM" id="SSF55961">
    <property type="entry name" value="Bet v1-like"/>
    <property type="match status" value="1"/>
</dbReference>
<dbReference type="EMBL" id="JARRAF010000021">
    <property type="protein sequence ID" value="MDK2125616.1"/>
    <property type="molecule type" value="Genomic_DNA"/>
</dbReference>
<evidence type="ECO:0000259" key="2">
    <source>
        <dbReference type="Pfam" id="PF03364"/>
    </source>
</evidence>
<sequence>MPQIKKLVLVEFSAAQMFELVDRVEDYPGFLPWCGFSEVHSRDDLWTVATLGIDYLGLRQQFTTENRKSDNQISLELKDGPFRNLTGAWRFVPLAENACKVVFELEYEFANRTLENLVGPVFNKIANSFVDAFVKQAEKRFI</sequence>
<feature type="domain" description="Coenzyme Q-binding protein COQ10 START" evidence="2">
    <location>
        <begin position="10"/>
        <end position="133"/>
    </location>
</feature>
<dbReference type="InterPro" id="IPR044996">
    <property type="entry name" value="COQ10-like"/>
</dbReference>
<dbReference type="Proteomes" id="UP001172778">
    <property type="component" value="Unassembled WGS sequence"/>
</dbReference>
<dbReference type="PANTHER" id="PTHR12901:SF10">
    <property type="entry name" value="COENZYME Q-BINDING PROTEIN COQ10, MITOCHONDRIAL"/>
    <property type="match status" value="1"/>
</dbReference>
<dbReference type="InterPro" id="IPR023393">
    <property type="entry name" value="START-like_dom_sf"/>
</dbReference>
<name>A0ABT7DZX4_9NEIS</name>
<evidence type="ECO:0000313" key="3">
    <source>
        <dbReference type="EMBL" id="MDK2125616.1"/>
    </source>
</evidence>
<dbReference type="InterPro" id="IPR005031">
    <property type="entry name" value="COQ10_START"/>
</dbReference>
<organism evidence="3 4">
    <name type="scientific">Parachitinimonas caeni</name>
    <dbReference type="NCBI Taxonomy" id="3031301"/>
    <lineage>
        <taxon>Bacteria</taxon>
        <taxon>Pseudomonadati</taxon>
        <taxon>Pseudomonadota</taxon>
        <taxon>Betaproteobacteria</taxon>
        <taxon>Neisseriales</taxon>
        <taxon>Chitinibacteraceae</taxon>
        <taxon>Parachitinimonas</taxon>
    </lineage>
</organism>
<comment type="caution">
    <text evidence="3">The sequence shown here is derived from an EMBL/GenBank/DDBJ whole genome shotgun (WGS) entry which is preliminary data.</text>
</comment>
<proteinExistence type="inferred from homology"/>
<dbReference type="PANTHER" id="PTHR12901">
    <property type="entry name" value="SPERM PROTEIN HOMOLOG"/>
    <property type="match status" value="1"/>
</dbReference>
<evidence type="ECO:0000256" key="1">
    <source>
        <dbReference type="ARBA" id="ARBA00008918"/>
    </source>
</evidence>
<accession>A0ABT7DZX4</accession>
<keyword evidence="4" id="KW-1185">Reference proteome</keyword>
<dbReference type="Pfam" id="PF03364">
    <property type="entry name" value="Polyketide_cyc"/>
    <property type="match status" value="1"/>
</dbReference>
<dbReference type="RefSeq" id="WP_284101923.1">
    <property type="nucleotide sequence ID" value="NZ_JARRAF010000021.1"/>
</dbReference>
<gene>
    <name evidence="3" type="ORF">PZA18_16295</name>
</gene>
<dbReference type="Gene3D" id="3.30.530.20">
    <property type="match status" value="1"/>
</dbReference>
<comment type="similarity">
    <text evidence="1">Belongs to the ribosome association toxin RatA family.</text>
</comment>
<reference evidence="3" key="1">
    <citation type="submission" date="2023-03" db="EMBL/GenBank/DDBJ databases">
        <title>Chitinimonas shenzhenensis gen. nov., sp. nov., a novel member of family Burkholderiaceae isolated from activated sludge collected in Shen Zhen, China.</title>
        <authorList>
            <person name="Wang X."/>
        </authorList>
    </citation>
    <scope>NUCLEOTIDE SEQUENCE</scope>
    <source>
        <strain evidence="3">DQS-5</strain>
    </source>
</reference>
<protein>
    <submittedName>
        <fullName evidence="3">Type II toxin-antitoxin system RatA family toxin</fullName>
    </submittedName>
</protein>
<evidence type="ECO:0000313" key="4">
    <source>
        <dbReference type="Proteomes" id="UP001172778"/>
    </source>
</evidence>
<dbReference type="CDD" id="cd07813">
    <property type="entry name" value="COQ10p_like"/>
    <property type="match status" value="1"/>
</dbReference>